<evidence type="ECO:0000313" key="1">
    <source>
        <dbReference type="EMBL" id="KAK3698392.1"/>
    </source>
</evidence>
<comment type="caution">
    <text evidence="1">The sequence shown here is derived from an EMBL/GenBank/DDBJ whole genome shotgun (WGS) entry which is preliminary data.</text>
</comment>
<gene>
    <name evidence="1" type="ORF">LTR37_016962</name>
</gene>
<reference evidence="1" key="1">
    <citation type="submission" date="2023-07" db="EMBL/GenBank/DDBJ databases">
        <title>Black Yeasts Isolated from many extreme environments.</title>
        <authorList>
            <person name="Coleine C."/>
            <person name="Stajich J.E."/>
            <person name="Selbmann L."/>
        </authorList>
    </citation>
    <scope>NUCLEOTIDE SEQUENCE</scope>
    <source>
        <strain evidence="1">CCFEE 5714</strain>
    </source>
</reference>
<name>A0ACC3MLE2_9PEZI</name>
<dbReference type="EMBL" id="JAUTXU010000211">
    <property type="protein sequence ID" value="KAK3698392.1"/>
    <property type="molecule type" value="Genomic_DNA"/>
</dbReference>
<keyword evidence="2" id="KW-1185">Reference proteome</keyword>
<organism evidence="1 2">
    <name type="scientific">Vermiconidia calcicola</name>
    <dbReference type="NCBI Taxonomy" id="1690605"/>
    <lineage>
        <taxon>Eukaryota</taxon>
        <taxon>Fungi</taxon>
        <taxon>Dikarya</taxon>
        <taxon>Ascomycota</taxon>
        <taxon>Pezizomycotina</taxon>
        <taxon>Dothideomycetes</taxon>
        <taxon>Dothideomycetidae</taxon>
        <taxon>Mycosphaerellales</taxon>
        <taxon>Extremaceae</taxon>
        <taxon>Vermiconidia</taxon>
    </lineage>
</organism>
<proteinExistence type="predicted"/>
<protein>
    <submittedName>
        <fullName evidence="1">Uncharacterized protein</fullName>
    </submittedName>
</protein>
<dbReference type="Proteomes" id="UP001281147">
    <property type="component" value="Unassembled WGS sequence"/>
</dbReference>
<evidence type="ECO:0000313" key="2">
    <source>
        <dbReference type="Proteomes" id="UP001281147"/>
    </source>
</evidence>
<sequence>MASSEPTDAATIPTKGCFDTLPNELLAMICGLLLSQWASTRLVQSIKKILIVKTSSHQVQPAASHQQECTPLVPCGTQKEGYENGCGRHYRPCPDLNFCYFENNFLEPILTPSKDDKDLKEKLARTVYPVHLTFTDGFLQNPIHNGAQSFMDSIDKGVDRQYSFYYVIHPIPHKYVDSLRLTFNNLVFEKACKPGPELAKLMSDVGEKFNSGEITIPGTDAIEGRGAESIKIPLENLWSG</sequence>
<accession>A0ACC3MLE2</accession>